<gene>
    <name evidence="3" type="ORF">JCM17846_18360</name>
</gene>
<dbReference type="InterPro" id="IPR046367">
    <property type="entry name" value="GapR-like_DNA-bd"/>
</dbReference>
<dbReference type="EMBL" id="BKCN01000008">
    <property type="protein sequence ID" value="GER04154.1"/>
    <property type="molecule type" value="Genomic_DNA"/>
</dbReference>
<dbReference type="Pfam" id="PF10073">
    <property type="entry name" value="GapR_DNA-bd"/>
    <property type="match status" value="1"/>
</dbReference>
<dbReference type="GO" id="GO:0003677">
    <property type="term" value="F:DNA binding"/>
    <property type="evidence" value="ECO:0007669"/>
    <property type="project" value="InterPro"/>
</dbReference>
<proteinExistence type="predicted"/>
<feature type="domain" description="GapR-like DNA-binding" evidence="2">
    <location>
        <begin position="11"/>
        <end position="79"/>
    </location>
</feature>
<reference evidence="3 4" key="1">
    <citation type="submission" date="2019-09" db="EMBL/GenBank/DDBJ databases">
        <title>NBRP : Genome information of microbial organism related human and environment.</title>
        <authorList>
            <person name="Hattori M."/>
            <person name="Oshima K."/>
            <person name="Inaba H."/>
            <person name="Suda W."/>
            <person name="Sakamoto M."/>
            <person name="Iino T."/>
            <person name="Kitahara M."/>
            <person name="Oshida Y."/>
            <person name="Iida T."/>
            <person name="Kudo T."/>
            <person name="Itoh T."/>
            <person name="Ohkuma M."/>
        </authorList>
    </citation>
    <scope>NUCLEOTIDE SEQUENCE [LARGE SCALE GENOMIC DNA]</scope>
    <source>
        <strain evidence="3 4">Q-1</strain>
    </source>
</reference>
<dbReference type="Proteomes" id="UP000324996">
    <property type="component" value="Unassembled WGS sequence"/>
</dbReference>
<evidence type="ECO:0000313" key="4">
    <source>
        <dbReference type="Proteomes" id="UP000324996"/>
    </source>
</evidence>
<dbReference type="RefSeq" id="WP_052371027.1">
    <property type="nucleotide sequence ID" value="NZ_BKCN01000008.1"/>
</dbReference>
<name>A0A5A7N8R7_9PROT</name>
<keyword evidence="4" id="KW-1185">Reference proteome</keyword>
<dbReference type="AlphaFoldDB" id="A0A5A7N8R7"/>
<evidence type="ECO:0000259" key="2">
    <source>
        <dbReference type="Pfam" id="PF10073"/>
    </source>
</evidence>
<feature type="coiled-coil region" evidence="1">
    <location>
        <begin position="13"/>
        <end position="40"/>
    </location>
</feature>
<comment type="caution">
    <text evidence="3">The sequence shown here is derived from an EMBL/GenBank/DDBJ whole genome shotgun (WGS) entry which is preliminary data.</text>
</comment>
<accession>A0A5A7N8R7</accession>
<sequence length="148" mass="15792">MMGADNAKAPDLIRRYLERLENIAKAREAINADARELDAEIKAMGFDPKVLRAVLKRMLADPQVLEESEALLAVYAAAAGQAPPPDAETAADRVSALAAAALDLHSRAQREGAMLALKKSRAWREQALAQAAADAGAGSPDILRRSVH</sequence>
<evidence type="ECO:0000313" key="3">
    <source>
        <dbReference type="EMBL" id="GER04154.1"/>
    </source>
</evidence>
<protein>
    <recommendedName>
        <fullName evidence="2">GapR-like DNA-binding domain-containing protein</fullName>
    </recommendedName>
</protein>
<evidence type="ECO:0000256" key="1">
    <source>
        <dbReference type="SAM" id="Coils"/>
    </source>
</evidence>
<keyword evidence="1" id="KW-0175">Coiled coil</keyword>
<organism evidence="3 4">
    <name type="scientific">Iodidimonas nitroreducens</name>
    <dbReference type="NCBI Taxonomy" id="1236968"/>
    <lineage>
        <taxon>Bacteria</taxon>
        <taxon>Pseudomonadati</taxon>
        <taxon>Pseudomonadota</taxon>
        <taxon>Alphaproteobacteria</taxon>
        <taxon>Iodidimonadales</taxon>
        <taxon>Iodidimonadaceae</taxon>
        <taxon>Iodidimonas</taxon>
    </lineage>
</organism>